<evidence type="ECO:0000256" key="2">
    <source>
        <dbReference type="ARBA" id="ARBA00005336"/>
    </source>
</evidence>
<dbReference type="InterPro" id="IPR001764">
    <property type="entry name" value="Glyco_hydro_3_N"/>
</dbReference>
<feature type="domain" description="Glycoside hydrolase family 3 N-terminal" evidence="9">
    <location>
        <begin position="41"/>
        <end position="345"/>
    </location>
</feature>
<gene>
    <name evidence="11" type="ORF">IAB88_03350</name>
</gene>
<dbReference type="FunFam" id="3.20.20.300:FF:000005">
    <property type="entry name" value="Periplasmic beta-glucosidase"/>
    <property type="match status" value="1"/>
</dbReference>
<dbReference type="Gene3D" id="3.40.50.1700">
    <property type="entry name" value="Glycoside hydrolase family 3 C-terminal domain"/>
    <property type="match status" value="1"/>
</dbReference>
<evidence type="ECO:0000256" key="1">
    <source>
        <dbReference type="ARBA" id="ARBA00000448"/>
    </source>
</evidence>
<evidence type="ECO:0000313" key="11">
    <source>
        <dbReference type="EMBL" id="MBO8476012.1"/>
    </source>
</evidence>
<comment type="catalytic activity">
    <reaction evidence="1">
        <text>Hydrolysis of terminal, non-reducing beta-D-glucosyl residues with release of beta-D-glucose.</text>
        <dbReference type="EC" id="3.2.1.21"/>
    </reaction>
</comment>
<evidence type="ECO:0000259" key="9">
    <source>
        <dbReference type="Pfam" id="PF00933"/>
    </source>
</evidence>
<sequence length="621" mass="66781">MLMKRLAGMLLCAAVAFGSVAAPAKKAEMEKKIDALLQKMTLEEKIGQLNQQTGTGYSDAMVNAVKGGAVGSILNEVDPEIVNKLQKEAVENSRLGIPLVFARDVIHGFKTIFPIPLGQAATWNPALVEQGARIAAEEASSVGVRWTFSPMVDVSRDARWGRIAESFGEDTYLSSVLGVAMVKGYQTDDLSQPGTMAACTKHFACYGAAEAGKDYNTTWIPEVLLRDVYLPPFEAAVKAGSATFMCSFNDINGVPSSGNSYLNRTILRDEWGYDGLLVSDWGSIQQMIPHGFCADLKDAALKGALAGVDMDMESYAYVNHLKELVEEGKVKESVIDEMVRNVLRLKFRLGLFDNPYVDMSTARNFYTEEALAAAVKAVEEGAVLLKNNGVLPFKQIKKIALVGPMADDKHNQAGTWCFDLEKEHCVTPLQALTEMYGKDAVVYAPGLEYSRDKNEQGIAEAVEAVKNADVVVMVAGEEAVLSGEAHSRADISLPGAQTKMIEELKATGKPLVLVIMTGRPMTIAYEASLADAVLYTFHGGTMAGPAIANLLSGNSVPSGKLPVSLPKMVGQEPLYYNHKNTGRPASGMVLIDDIPLEASQTSTGCTSYYLDAGDGPAFPFG</sequence>
<dbReference type="EMBL" id="JADIMC010000038">
    <property type="protein sequence ID" value="MBO8476012.1"/>
    <property type="molecule type" value="Genomic_DNA"/>
</dbReference>
<dbReference type="InterPro" id="IPR036881">
    <property type="entry name" value="Glyco_hydro_3_C_sf"/>
</dbReference>
<dbReference type="Gene3D" id="3.20.20.300">
    <property type="entry name" value="Glycoside hydrolase, family 3, N-terminal domain"/>
    <property type="match status" value="1"/>
</dbReference>
<organism evidence="11 12">
    <name type="scientific">Candidatus Limisoma faecipullorum</name>
    <dbReference type="NCBI Taxonomy" id="2840854"/>
    <lineage>
        <taxon>Bacteria</taxon>
        <taxon>Pseudomonadati</taxon>
        <taxon>Bacteroidota</taxon>
        <taxon>Bacteroidia</taxon>
        <taxon>Bacteroidales</taxon>
        <taxon>Candidatus Limisoma</taxon>
    </lineage>
</organism>
<dbReference type="Proteomes" id="UP000823598">
    <property type="component" value="Unassembled WGS sequence"/>
</dbReference>
<dbReference type="InterPro" id="IPR051915">
    <property type="entry name" value="Cellulose_Degrad_GH3"/>
</dbReference>
<comment type="similarity">
    <text evidence="2 7">Belongs to the glycosyl hydrolase 3 family.</text>
</comment>
<protein>
    <recommendedName>
        <fullName evidence="3">beta-glucosidase</fullName>
        <ecNumber evidence="3">3.2.1.21</ecNumber>
    </recommendedName>
</protein>
<accession>A0A9D9NJU6</accession>
<keyword evidence="4 8" id="KW-0732">Signal</keyword>
<evidence type="ECO:0000259" key="10">
    <source>
        <dbReference type="Pfam" id="PF01915"/>
    </source>
</evidence>
<dbReference type="SUPFAM" id="SSF52279">
    <property type="entry name" value="Beta-D-glucan exohydrolase, C-terminal domain"/>
    <property type="match status" value="1"/>
</dbReference>
<dbReference type="EC" id="3.2.1.21" evidence="3"/>
<evidence type="ECO:0000256" key="5">
    <source>
        <dbReference type="ARBA" id="ARBA00022801"/>
    </source>
</evidence>
<dbReference type="PRINTS" id="PR00133">
    <property type="entry name" value="GLHYDRLASE3"/>
</dbReference>
<dbReference type="GO" id="GO:0009251">
    <property type="term" value="P:glucan catabolic process"/>
    <property type="evidence" value="ECO:0007669"/>
    <property type="project" value="TreeGrafter"/>
</dbReference>
<dbReference type="Pfam" id="PF00933">
    <property type="entry name" value="Glyco_hydro_3"/>
    <property type="match status" value="1"/>
</dbReference>
<dbReference type="PROSITE" id="PS00775">
    <property type="entry name" value="GLYCOSYL_HYDROL_F3"/>
    <property type="match status" value="1"/>
</dbReference>
<dbReference type="SUPFAM" id="SSF51445">
    <property type="entry name" value="(Trans)glycosidases"/>
    <property type="match status" value="1"/>
</dbReference>
<dbReference type="GO" id="GO:0008422">
    <property type="term" value="F:beta-glucosidase activity"/>
    <property type="evidence" value="ECO:0007669"/>
    <property type="project" value="UniProtKB-EC"/>
</dbReference>
<feature type="domain" description="Glycoside hydrolase family 3 C-terminal" evidence="10">
    <location>
        <begin position="383"/>
        <end position="579"/>
    </location>
</feature>
<feature type="non-terminal residue" evidence="11">
    <location>
        <position position="621"/>
    </location>
</feature>
<evidence type="ECO:0000256" key="4">
    <source>
        <dbReference type="ARBA" id="ARBA00022729"/>
    </source>
</evidence>
<evidence type="ECO:0000313" key="12">
    <source>
        <dbReference type="Proteomes" id="UP000823598"/>
    </source>
</evidence>
<dbReference type="InterPro" id="IPR019800">
    <property type="entry name" value="Glyco_hydro_3_AS"/>
</dbReference>
<keyword evidence="6 7" id="KW-0326">Glycosidase</keyword>
<evidence type="ECO:0000256" key="6">
    <source>
        <dbReference type="ARBA" id="ARBA00023295"/>
    </source>
</evidence>
<feature type="chain" id="PRO_5039567562" description="beta-glucosidase" evidence="8">
    <location>
        <begin position="22"/>
        <end position="621"/>
    </location>
</feature>
<name>A0A9D9NJU6_9BACT</name>
<evidence type="ECO:0000256" key="8">
    <source>
        <dbReference type="SAM" id="SignalP"/>
    </source>
</evidence>
<dbReference type="PANTHER" id="PTHR30620:SF16">
    <property type="entry name" value="LYSOSOMAL BETA GLUCOSIDASE"/>
    <property type="match status" value="1"/>
</dbReference>
<reference evidence="11" key="2">
    <citation type="journal article" date="2021" name="PeerJ">
        <title>Extensive microbial diversity within the chicken gut microbiome revealed by metagenomics and culture.</title>
        <authorList>
            <person name="Gilroy R."/>
            <person name="Ravi A."/>
            <person name="Getino M."/>
            <person name="Pursley I."/>
            <person name="Horton D.L."/>
            <person name="Alikhan N.F."/>
            <person name="Baker D."/>
            <person name="Gharbi K."/>
            <person name="Hall N."/>
            <person name="Watson M."/>
            <person name="Adriaenssens E.M."/>
            <person name="Foster-Nyarko E."/>
            <person name="Jarju S."/>
            <person name="Secka A."/>
            <person name="Antonio M."/>
            <person name="Oren A."/>
            <person name="Chaudhuri R.R."/>
            <person name="La Ragione R."/>
            <person name="Hildebrand F."/>
            <person name="Pallen M.J."/>
        </authorList>
    </citation>
    <scope>NUCLEOTIDE SEQUENCE</scope>
    <source>
        <strain evidence="11">6919</strain>
    </source>
</reference>
<dbReference type="InterPro" id="IPR017853">
    <property type="entry name" value="GH"/>
</dbReference>
<reference evidence="11" key="1">
    <citation type="submission" date="2020-10" db="EMBL/GenBank/DDBJ databases">
        <authorList>
            <person name="Gilroy R."/>
        </authorList>
    </citation>
    <scope>NUCLEOTIDE SEQUENCE</scope>
    <source>
        <strain evidence="11">6919</strain>
    </source>
</reference>
<dbReference type="AlphaFoldDB" id="A0A9D9NJU6"/>
<evidence type="ECO:0000256" key="3">
    <source>
        <dbReference type="ARBA" id="ARBA00012744"/>
    </source>
</evidence>
<comment type="caution">
    <text evidence="11">The sequence shown here is derived from an EMBL/GenBank/DDBJ whole genome shotgun (WGS) entry which is preliminary data.</text>
</comment>
<dbReference type="PANTHER" id="PTHR30620">
    <property type="entry name" value="PERIPLASMIC BETA-GLUCOSIDASE-RELATED"/>
    <property type="match status" value="1"/>
</dbReference>
<feature type="signal peptide" evidence="8">
    <location>
        <begin position="1"/>
        <end position="21"/>
    </location>
</feature>
<dbReference type="InterPro" id="IPR036962">
    <property type="entry name" value="Glyco_hydro_3_N_sf"/>
</dbReference>
<dbReference type="InterPro" id="IPR002772">
    <property type="entry name" value="Glyco_hydro_3_C"/>
</dbReference>
<proteinExistence type="inferred from homology"/>
<evidence type="ECO:0000256" key="7">
    <source>
        <dbReference type="RuleBase" id="RU361161"/>
    </source>
</evidence>
<dbReference type="Pfam" id="PF01915">
    <property type="entry name" value="Glyco_hydro_3_C"/>
    <property type="match status" value="1"/>
</dbReference>
<keyword evidence="5 7" id="KW-0378">Hydrolase</keyword>